<evidence type="ECO:0000313" key="5">
    <source>
        <dbReference type="WBParaSite" id="maker-uti_cns_0002944-snap-gene-0.6-mRNA-1"/>
    </source>
</evidence>
<dbReference type="WBParaSite" id="maker-uti_cns_0000769-snap-gene-1.11-mRNA-1">
    <property type="protein sequence ID" value="maker-uti_cns_0000769-snap-gene-1.11-mRNA-1"/>
    <property type="gene ID" value="maker-uti_cns_0000769-snap-gene-1.11"/>
</dbReference>
<dbReference type="FunFam" id="3.40.33.10:FF:000002">
    <property type="entry name" value="Golgi-associated plant pathogenesis-related protein 1"/>
    <property type="match status" value="1"/>
</dbReference>
<dbReference type="AlphaFoldDB" id="A0A1I8GRX7"/>
<dbReference type="SMART" id="SM00198">
    <property type="entry name" value="SCP"/>
    <property type="match status" value="1"/>
</dbReference>
<feature type="compositionally biased region" description="Polar residues" evidence="1">
    <location>
        <begin position="194"/>
        <end position="207"/>
    </location>
</feature>
<accession>A0A1I8GRX7</accession>
<evidence type="ECO:0000313" key="4">
    <source>
        <dbReference type="WBParaSite" id="maker-uti_cns_0000769-snap-gene-1.11-mRNA-1"/>
    </source>
</evidence>
<dbReference type="Pfam" id="PF00188">
    <property type="entry name" value="CAP"/>
    <property type="match status" value="1"/>
</dbReference>
<evidence type="ECO:0000313" key="3">
    <source>
        <dbReference type="Proteomes" id="UP000095280"/>
    </source>
</evidence>
<dbReference type="InterPro" id="IPR014044">
    <property type="entry name" value="CAP_dom"/>
</dbReference>
<dbReference type="GO" id="GO:0005576">
    <property type="term" value="C:extracellular region"/>
    <property type="evidence" value="ECO:0007669"/>
    <property type="project" value="InterPro"/>
</dbReference>
<evidence type="ECO:0000256" key="1">
    <source>
        <dbReference type="SAM" id="MobiDB-lite"/>
    </source>
</evidence>
<dbReference type="Gene3D" id="3.40.33.10">
    <property type="entry name" value="CAP"/>
    <property type="match status" value="1"/>
</dbReference>
<keyword evidence="3" id="KW-1185">Reference proteome</keyword>
<dbReference type="InterPro" id="IPR001283">
    <property type="entry name" value="CRISP-related"/>
</dbReference>
<dbReference type="SUPFAM" id="SSF55797">
    <property type="entry name" value="PR-1-like"/>
    <property type="match status" value="1"/>
</dbReference>
<proteinExistence type="predicted"/>
<protein>
    <submittedName>
        <fullName evidence="4 5">SCP domain-containing protein</fullName>
    </submittedName>
</protein>
<dbReference type="PROSITE" id="PS01009">
    <property type="entry name" value="CRISP_1"/>
    <property type="match status" value="1"/>
</dbReference>
<dbReference type="OrthoDB" id="337038at2759"/>
<sequence length="237" mass="26403">MTDTFTKQMLESHNRYRDLHQVGPLVYDKDLAKAAQKWAETIAKKDKLEHDSRCQDDHIGENVAMKYSSERTDFPGGDFTDYWYSEIADYDFNAENQVNCGHFTQVVWKASEKVGFGRAVSSSGRVYVVGRYSPGGNYIDQFLANVRPPKDGKVRVPESMQQQPGGKATQRQPAPATPAAAAAGKSNPIGPKNPSDTLIGSNSSTRTEGGKKITTVTERYRTPDGSVYTRERETTYY</sequence>
<dbReference type="CDD" id="cd05382">
    <property type="entry name" value="CAP_GAPR1-like"/>
    <property type="match status" value="1"/>
</dbReference>
<name>A0A1I8GRX7_9PLAT</name>
<evidence type="ECO:0000259" key="2">
    <source>
        <dbReference type="SMART" id="SM00198"/>
    </source>
</evidence>
<feature type="region of interest" description="Disordered" evidence="1">
    <location>
        <begin position="149"/>
        <end position="237"/>
    </location>
</feature>
<dbReference type="WBParaSite" id="maker-uti_cns_0002944-snap-gene-0.6-mRNA-1">
    <property type="protein sequence ID" value="maker-uti_cns_0002944-snap-gene-0.6-mRNA-1"/>
    <property type="gene ID" value="maker-uti_cns_0002944-snap-gene-0.6"/>
</dbReference>
<dbReference type="PRINTS" id="PR00837">
    <property type="entry name" value="V5TPXLIKE"/>
</dbReference>
<dbReference type="PANTHER" id="PTHR10334">
    <property type="entry name" value="CYSTEINE-RICH SECRETORY PROTEIN-RELATED"/>
    <property type="match status" value="1"/>
</dbReference>
<dbReference type="InterPro" id="IPR034113">
    <property type="entry name" value="SCP_GAPR1-like"/>
</dbReference>
<organism evidence="3 5">
    <name type="scientific">Macrostomum lignano</name>
    <dbReference type="NCBI Taxonomy" id="282301"/>
    <lineage>
        <taxon>Eukaryota</taxon>
        <taxon>Metazoa</taxon>
        <taxon>Spiralia</taxon>
        <taxon>Lophotrochozoa</taxon>
        <taxon>Platyhelminthes</taxon>
        <taxon>Rhabditophora</taxon>
        <taxon>Macrostomorpha</taxon>
        <taxon>Macrostomida</taxon>
        <taxon>Macrostomidae</taxon>
        <taxon>Macrostomum</taxon>
    </lineage>
</organism>
<feature type="domain" description="SCP" evidence="2">
    <location>
        <begin position="4"/>
        <end position="140"/>
    </location>
</feature>
<dbReference type="InterPro" id="IPR035940">
    <property type="entry name" value="CAP_sf"/>
</dbReference>
<reference evidence="4 5" key="1">
    <citation type="submission" date="2016-11" db="UniProtKB">
        <authorList>
            <consortium name="WormBaseParasite"/>
        </authorList>
    </citation>
    <scope>IDENTIFICATION</scope>
</reference>
<feature type="compositionally biased region" description="Low complexity" evidence="1">
    <location>
        <begin position="168"/>
        <end position="183"/>
    </location>
</feature>
<dbReference type="STRING" id="282301.A0A1I8GRX7"/>
<dbReference type="Proteomes" id="UP000095280">
    <property type="component" value="Unplaced"/>
</dbReference>
<dbReference type="InterPro" id="IPR018244">
    <property type="entry name" value="Allrgn_V5/Tpx1_CS"/>
</dbReference>